<feature type="transmembrane region" description="Helical" evidence="1">
    <location>
        <begin position="383"/>
        <end position="413"/>
    </location>
</feature>
<evidence type="ECO:0000259" key="2">
    <source>
        <dbReference type="Pfam" id="PF20155"/>
    </source>
</evidence>
<evidence type="ECO:0000313" key="4">
    <source>
        <dbReference type="Proteomes" id="UP000254437"/>
    </source>
</evidence>
<accession>A0A378T7T8</accession>
<evidence type="ECO:0000256" key="1">
    <source>
        <dbReference type="SAM" id="Phobius"/>
    </source>
</evidence>
<keyword evidence="1" id="KW-0472">Membrane</keyword>
<name>A0A378T7T8_MORLA</name>
<keyword evidence="1" id="KW-1133">Transmembrane helix</keyword>
<reference evidence="3 4" key="1">
    <citation type="submission" date="2018-06" db="EMBL/GenBank/DDBJ databases">
        <authorList>
            <consortium name="Pathogen Informatics"/>
            <person name="Doyle S."/>
        </authorList>
    </citation>
    <scope>NUCLEOTIDE SEQUENCE [LARGE SCALE GENOMIC DNA]</scope>
    <source>
        <strain evidence="3 4">NCTC10359</strain>
    </source>
</reference>
<dbReference type="RefSeq" id="WP_115004720.1">
    <property type="nucleotide sequence ID" value="NZ_UGQU01000001.1"/>
</dbReference>
<organism evidence="3 4">
    <name type="scientific">Moraxella lacunata</name>
    <dbReference type="NCBI Taxonomy" id="477"/>
    <lineage>
        <taxon>Bacteria</taxon>
        <taxon>Pseudomonadati</taxon>
        <taxon>Pseudomonadota</taxon>
        <taxon>Gammaproteobacteria</taxon>
        <taxon>Moraxellales</taxon>
        <taxon>Moraxellaceae</taxon>
        <taxon>Moraxella</taxon>
    </lineage>
</organism>
<dbReference type="EMBL" id="UGQU01000001">
    <property type="protein sequence ID" value="STZ55596.1"/>
    <property type="molecule type" value="Genomic_DNA"/>
</dbReference>
<dbReference type="Pfam" id="PF20155">
    <property type="entry name" value="TMP_3"/>
    <property type="match status" value="1"/>
</dbReference>
<feature type="domain" description="Tape measure protein N-terminal" evidence="2">
    <location>
        <begin position="73"/>
        <end position="265"/>
    </location>
</feature>
<gene>
    <name evidence="3" type="ORF">NCTC10359_00190</name>
</gene>
<protein>
    <submittedName>
        <fullName evidence="3">Phage-related minor tail protein</fullName>
    </submittedName>
</protein>
<dbReference type="NCBIfam" id="TIGR02675">
    <property type="entry name" value="tape_meas_nterm"/>
    <property type="match status" value="1"/>
</dbReference>
<proteinExistence type="predicted"/>
<keyword evidence="1" id="KW-0812">Transmembrane</keyword>
<dbReference type="Proteomes" id="UP000254437">
    <property type="component" value="Unassembled WGS sequence"/>
</dbReference>
<evidence type="ECO:0000313" key="3">
    <source>
        <dbReference type="EMBL" id="STZ55596.1"/>
    </source>
</evidence>
<dbReference type="AlphaFoldDB" id="A0A378T7T8"/>
<sequence length="467" mass="48974">MEQTSRLSIVIDTGNAERDLQNLRRALADLEGSSGRAVGGVQRLDGSLQSVSRGFGVLKGVIGALGLGMTVGSIISTADSMQTLNNQLRLAADSAEKFGIAMENIERIAMENKVSLQSVGEMYVSNERALKQLGKGQQEVLRFTENVTKAMAVGGGSAQAQAAALTQLGQAMVSGVLRGDEFNSIAEQAPMIMTLMSDSLKVTTGELRKMASEGKLTANVVYEALTNAKATTKLQSMSGATATTVSQAMQQVSNQWELAVNKIMNGEGGISQSLASMISGFAGVIPKVLEFGEAFMQSENVKIIIDGIKESMVFVFETIQNGTQFVLDNAEAFTALASGIGASATAFLAIKAGMAIFALFASGTATVTMLSTAIGVLTGVTTAFGAVMAVITSPITLAVVAIGALVAAGVYLYRNWDEVKTKAIEVFNSLPTPVQEMARNIKAIYDGLVAFLKKAFDFFSACLDGSI</sequence>
<dbReference type="InterPro" id="IPR013491">
    <property type="entry name" value="Tape_meas_N"/>
</dbReference>